<protein>
    <submittedName>
        <fullName evidence="2">Uncharacterized protein</fullName>
    </submittedName>
</protein>
<dbReference type="AlphaFoldDB" id="A0A1Q3A093"/>
<feature type="region of interest" description="Disordered" evidence="1">
    <location>
        <begin position="78"/>
        <end position="117"/>
    </location>
</feature>
<feature type="compositionally biased region" description="Polar residues" evidence="1">
    <location>
        <begin position="103"/>
        <end position="117"/>
    </location>
</feature>
<gene>
    <name evidence="2" type="ORF">ZYGR_0N04380</name>
</gene>
<comment type="caution">
    <text evidence="2">The sequence shown here is derived from an EMBL/GenBank/DDBJ whole genome shotgun (WGS) entry which is preliminary data.</text>
</comment>
<sequence>MPEDKTVSKPVPALQTHAKRLCNIATKSSEIKWTSEDNFKLQSLDAQLVKLLSEYESLLNDKNRSIIAAGRVEKPSFSRSSFYHREQPWDKSHSFRLAPPPVTNNSSRTKASQRSQQADARLLLSNLPLLQNLKNLQHLNNNANRRDGR</sequence>
<feature type="compositionally biased region" description="Basic and acidic residues" evidence="1">
    <location>
        <begin position="83"/>
        <end position="93"/>
    </location>
</feature>
<accession>A0A1Q3A093</accession>
<name>A0A1Q3A093_ZYGRO</name>
<organism evidence="2 3">
    <name type="scientific">Zygosaccharomyces rouxii</name>
    <dbReference type="NCBI Taxonomy" id="4956"/>
    <lineage>
        <taxon>Eukaryota</taxon>
        <taxon>Fungi</taxon>
        <taxon>Dikarya</taxon>
        <taxon>Ascomycota</taxon>
        <taxon>Saccharomycotina</taxon>
        <taxon>Saccharomycetes</taxon>
        <taxon>Saccharomycetales</taxon>
        <taxon>Saccharomycetaceae</taxon>
        <taxon>Zygosaccharomyces</taxon>
    </lineage>
</organism>
<dbReference type="EMBL" id="BDGX01000014">
    <property type="protein sequence ID" value="GAV49033.1"/>
    <property type="molecule type" value="Genomic_DNA"/>
</dbReference>
<dbReference type="Proteomes" id="UP000187013">
    <property type="component" value="Unassembled WGS sequence"/>
</dbReference>
<reference evidence="2 3" key="1">
    <citation type="submission" date="2016-08" db="EMBL/GenBank/DDBJ databases">
        <title>Draft genome sequence of allopolyploid Zygosaccharomyces rouxii.</title>
        <authorList>
            <person name="Watanabe J."/>
            <person name="Uehara K."/>
            <person name="Mogi Y."/>
            <person name="Tsukioka Y."/>
        </authorList>
    </citation>
    <scope>NUCLEOTIDE SEQUENCE [LARGE SCALE GENOMIC DNA]</scope>
    <source>
        <strain evidence="2 3">NBRC 110957</strain>
    </source>
</reference>
<proteinExistence type="predicted"/>
<evidence type="ECO:0000313" key="3">
    <source>
        <dbReference type="Proteomes" id="UP000187013"/>
    </source>
</evidence>
<evidence type="ECO:0000256" key="1">
    <source>
        <dbReference type="SAM" id="MobiDB-lite"/>
    </source>
</evidence>
<evidence type="ECO:0000313" key="2">
    <source>
        <dbReference type="EMBL" id="GAV49033.1"/>
    </source>
</evidence>